<dbReference type="AlphaFoldDB" id="A0A4C2EDB1"/>
<keyword evidence="3" id="KW-1185">Reference proteome</keyword>
<proteinExistence type="predicted"/>
<dbReference type="EMBL" id="BIMX01000016">
    <property type="protein sequence ID" value="GCF00243.1"/>
    <property type="molecule type" value="Genomic_DNA"/>
</dbReference>
<dbReference type="InterPro" id="IPR042935">
    <property type="entry name" value="Tad1"/>
</dbReference>
<dbReference type="GO" id="GO:0002100">
    <property type="term" value="P:tRNA wobble adenosine to inosine editing"/>
    <property type="evidence" value="ECO:0007669"/>
    <property type="project" value="InterPro"/>
</dbReference>
<dbReference type="PROSITE" id="PS50141">
    <property type="entry name" value="A_DEAMIN_EDITASE"/>
    <property type="match status" value="1"/>
</dbReference>
<sequence>MSDVSLGNKVGQKVLEAYQKLGSSCKPSTRSNGANEWTVLASIVAIDRSSNDFRLISLGTGVKALPDAFLHRSNGKMVHDCHAEILALRAFNAVILHQIAFLNSNPDSEADLVERSHQSQEFSFKSKWELAIYISTLPCGDASMDLLCDDQGIVEMQENDPIQYVDPMVVSIVRGRFNYSKKKVVRTKPGRVDSQITLSKSCSDKLCQRQVISILNCMTWNLLSKPVYLKYFITSNTTEYLHQSFYDRIRSLPNVPLEFLRCSHKFEHDKHSNEEEPCSISSVKLYLFPDSTIEQALLNGLRNGFYTKGTKPLRSNCESVVSRYSQWNLFKTIRPELSNYSYLQFKETVRDRNKLIQNCRQHLSPKGWISTSRDDCL</sequence>
<dbReference type="InterPro" id="IPR002466">
    <property type="entry name" value="A_deamin"/>
</dbReference>
<evidence type="ECO:0000313" key="2">
    <source>
        <dbReference type="EMBL" id="GCF00243.1"/>
    </source>
</evidence>
<gene>
    <name evidence="2" type="ORF">ZYGM_002939</name>
</gene>
<dbReference type="PANTHER" id="PTHR47803:SF1">
    <property type="entry name" value="TRNA-SPECIFIC ADENOSINE DEAMINASE 1"/>
    <property type="match status" value="1"/>
</dbReference>
<reference evidence="2 3" key="1">
    <citation type="submission" date="2019-01" db="EMBL/GenBank/DDBJ databases">
        <title>Draft Genome Sequencing of Zygosaccharomyces mellis Ca-7.</title>
        <authorList>
            <person name="Shiwa Y."/>
            <person name="Kanesaki Y."/>
            <person name="Ishige T."/>
            <person name="Mura K."/>
            <person name="Hori T."/>
            <person name="Tamura T."/>
        </authorList>
    </citation>
    <scope>NUCLEOTIDE SEQUENCE [LARGE SCALE GENOMIC DNA]</scope>
    <source>
        <strain evidence="2 3">Ca-7</strain>
    </source>
</reference>
<dbReference type="GO" id="GO:0043829">
    <property type="term" value="F:tRNA-specific adenosine-37 deaminase activity"/>
    <property type="evidence" value="ECO:0007669"/>
    <property type="project" value="TreeGrafter"/>
</dbReference>
<evidence type="ECO:0000259" key="1">
    <source>
        <dbReference type="PROSITE" id="PS50141"/>
    </source>
</evidence>
<dbReference type="Proteomes" id="UP000301737">
    <property type="component" value="Unassembled WGS sequence"/>
</dbReference>
<dbReference type="SMART" id="SM00552">
    <property type="entry name" value="ADEAMc"/>
    <property type="match status" value="1"/>
</dbReference>
<dbReference type="OrthoDB" id="10268011at2759"/>
<evidence type="ECO:0000313" key="3">
    <source>
        <dbReference type="Proteomes" id="UP000301737"/>
    </source>
</evidence>
<protein>
    <recommendedName>
        <fullName evidence="1">A to I editase domain-containing protein</fullName>
    </recommendedName>
</protein>
<comment type="caution">
    <text evidence="2">The sequence shown here is derived from an EMBL/GenBank/DDBJ whole genome shotgun (WGS) entry which is preliminary data.</text>
</comment>
<feature type="domain" description="A to I editase" evidence="1">
    <location>
        <begin position="57"/>
        <end position="262"/>
    </location>
</feature>
<accession>A0A4C2EDB1</accession>
<organism evidence="2 3">
    <name type="scientific">Zygosaccharomyces mellis</name>
    <dbReference type="NCBI Taxonomy" id="42258"/>
    <lineage>
        <taxon>Eukaryota</taxon>
        <taxon>Fungi</taxon>
        <taxon>Dikarya</taxon>
        <taxon>Ascomycota</taxon>
        <taxon>Saccharomycotina</taxon>
        <taxon>Saccharomycetes</taxon>
        <taxon>Saccharomycetales</taxon>
        <taxon>Saccharomycetaceae</taxon>
        <taxon>Zygosaccharomyces</taxon>
    </lineage>
</organism>
<dbReference type="GO" id="GO:0003723">
    <property type="term" value="F:RNA binding"/>
    <property type="evidence" value="ECO:0007669"/>
    <property type="project" value="InterPro"/>
</dbReference>
<dbReference type="Pfam" id="PF02137">
    <property type="entry name" value="A_deamin"/>
    <property type="match status" value="1"/>
</dbReference>
<dbReference type="PANTHER" id="PTHR47803">
    <property type="entry name" value="TRNA-SPECIFIC ADENOSINE DEAMINASE 1"/>
    <property type="match status" value="1"/>
</dbReference>
<name>A0A4C2EDB1_9SACH</name>